<dbReference type="RefSeq" id="WP_047193639.1">
    <property type="nucleotide sequence ID" value="NZ_CP011371.1"/>
</dbReference>
<keyword evidence="3" id="KW-1185">Reference proteome</keyword>
<accession>A0A0G3BHY6</accession>
<feature type="compositionally biased region" description="Basic and acidic residues" evidence="1">
    <location>
        <begin position="21"/>
        <end position="54"/>
    </location>
</feature>
<protein>
    <submittedName>
        <fullName evidence="2">Uncharacterized protein</fullName>
    </submittedName>
</protein>
<evidence type="ECO:0000313" key="3">
    <source>
        <dbReference type="Proteomes" id="UP000035352"/>
    </source>
</evidence>
<sequence length="109" mass="12161">MLTACTRTVLSAARRQQLPLLHDDSGPQRRKPLDLDAFEHAEERPTPADLHRARADVNPRFAADRVMIDARGAARRIERLKRNATSAASAWAILSCCHGRPPCADDHEE</sequence>
<feature type="region of interest" description="Disordered" evidence="1">
    <location>
        <begin position="18"/>
        <end position="54"/>
    </location>
</feature>
<dbReference type="KEGG" id="pbh:AAW51_0907"/>
<dbReference type="Proteomes" id="UP000035352">
    <property type="component" value="Chromosome"/>
</dbReference>
<proteinExistence type="predicted"/>
<gene>
    <name evidence="2" type="ORF">AAW51_0907</name>
</gene>
<dbReference type="STRING" id="413882.AAW51_0907"/>
<dbReference type="EMBL" id="CP011371">
    <property type="protein sequence ID" value="AKJ27598.1"/>
    <property type="molecule type" value="Genomic_DNA"/>
</dbReference>
<evidence type="ECO:0000256" key="1">
    <source>
        <dbReference type="SAM" id="MobiDB-lite"/>
    </source>
</evidence>
<evidence type="ECO:0000313" key="2">
    <source>
        <dbReference type="EMBL" id="AKJ27598.1"/>
    </source>
</evidence>
<reference evidence="2 3" key="1">
    <citation type="submission" date="2015-05" db="EMBL/GenBank/DDBJ databases">
        <authorList>
            <person name="Tang B."/>
            <person name="Yu Y."/>
        </authorList>
    </citation>
    <scope>NUCLEOTIDE SEQUENCE [LARGE SCALE GENOMIC DNA]</scope>
    <source>
        <strain evidence="2 3">DSM 7029</strain>
    </source>
</reference>
<name>A0A0G3BHY6_9BURK</name>
<dbReference type="AlphaFoldDB" id="A0A0G3BHY6"/>
<organism evidence="2 3">
    <name type="scientific">Caldimonas brevitalea</name>
    <dbReference type="NCBI Taxonomy" id="413882"/>
    <lineage>
        <taxon>Bacteria</taxon>
        <taxon>Pseudomonadati</taxon>
        <taxon>Pseudomonadota</taxon>
        <taxon>Betaproteobacteria</taxon>
        <taxon>Burkholderiales</taxon>
        <taxon>Sphaerotilaceae</taxon>
        <taxon>Caldimonas</taxon>
    </lineage>
</organism>